<dbReference type="CDD" id="cd20339">
    <property type="entry name" value="BRcat_RBR_RNF216"/>
    <property type="match status" value="1"/>
</dbReference>
<sequence>MDQLLIMVLLFKVAAGLTSAAYRSEGQNCKMTANEMDWGQFPPSLPPETWLDFGFDDDANYFDSVVVDDGWPPPDPEPPRHDPDTFLAKVIELIPDICPEYARQHGLEHEWNPEPFLNRVWEEESNGTRYPRRAKKRKRGYEDDDADANVDTKESKLQKLRNKYGGQASQHAKDHHYARVSKTLLKEAFPKAYVNDIEEVMKANGFSVYKAYTALHEDFSKPDGGTFRQKSAARNKNNIEQIAVNHQDAFQQGREAQEEFLAAQEVCLAKSIKDAAEAAQQRLETENFETAKAHGLITECGCCYDDLPYNRMVSCDGKTPHWFCYGCVRQLAETQIGQQQYHLGCMSTDGCEATFSRDQQDMCLDDRLKRALEQIEQDDNIRQAGIEGLETCPFCNYAAEYPPIDVNWEFECQQPECGVKSCRRCRQETHIGKSCEEAMAEIARNKGEDAKRKLEEARSLAMIRECYKCNNRFIKESGCNKMTCPRCRAMQCYVCRKPCDYSHFDDINRGGKRGNCPLFERQSLDEIHDKEAQEAEERERKKLLEADPSIDATKLEIKFDEKLFPKRPGHPQAALGVPARYRQALADAIARQQVAPHAQPAPREVEIVRDLNARLPVRVPGDVRNRWDRVARRYAQLEALREQAAGAIRPNAFPNQRPNQRLAGYAAPGNPLPNPVANPVVNPAANPAVNPAPNPYVNPGPNPRVNRNPFPNPAQVPGPNQRVRDLVVRRNEMYNQYMANARFPANVPGWNPGGPQFPDFGFGPLPPNDGFGIPPLIYDMGLPQMAGPAAPGMAVLPPPAAFPDAAANNVANPGIGPPRLVQAPVVAMPPRQQVPVVDLTADE</sequence>
<evidence type="ECO:0000256" key="4">
    <source>
        <dbReference type="ARBA" id="ARBA00022737"/>
    </source>
</evidence>
<feature type="chain" id="PRO_5042294580" description="RING-type domain-containing protein" evidence="9">
    <location>
        <begin position="17"/>
        <end position="843"/>
    </location>
</feature>
<evidence type="ECO:0000313" key="12">
    <source>
        <dbReference type="Proteomes" id="UP001281003"/>
    </source>
</evidence>
<dbReference type="InterPro" id="IPR051628">
    <property type="entry name" value="LUBAC_E3_Ligases"/>
</dbReference>
<evidence type="ECO:0000256" key="3">
    <source>
        <dbReference type="ARBA" id="ARBA00022723"/>
    </source>
</evidence>
<feature type="signal peptide" evidence="9">
    <location>
        <begin position="1"/>
        <end position="16"/>
    </location>
</feature>
<dbReference type="GO" id="GO:0016740">
    <property type="term" value="F:transferase activity"/>
    <property type="evidence" value="ECO:0007669"/>
    <property type="project" value="UniProtKB-KW"/>
</dbReference>
<dbReference type="InterPro" id="IPR047545">
    <property type="entry name" value="BRcat_RBR_RNF216"/>
</dbReference>
<dbReference type="PANTHER" id="PTHR22770">
    <property type="entry name" value="UBIQUITIN CONJUGATING ENZYME 7 INTERACTING PROTEIN-RELATED"/>
    <property type="match status" value="1"/>
</dbReference>
<dbReference type="CDD" id="cd16630">
    <property type="entry name" value="RING-HC_RBR_RNF216"/>
    <property type="match status" value="1"/>
</dbReference>
<evidence type="ECO:0000256" key="8">
    <source>
        <dbReference type="SAM" id="MobiDB-lite"/>
    </source>
</evidence>
<keyword evidence="2" id="KW-0808">Transferase</keyword>
<evidence type="ECO:0000256" key="5">
    <source>
        <dbReference type="ARBA" id="ARBA00022771"/>
    </source>
</evidence>
<evidence type="ECO:0000259" key="10">
    <source>
        <dbReference type="PROSITE" id="PS51873"/>
    </source>
</evidence>
<keyword evidence="5" id="KW-0863">Zinc-finger</keyword>
<feature type="compositionally biased region" description="Basic residues" evidence="8">
    <location>
        <begin position="130"/>
        <end position="139"/>
    </location>
</feature>
<dbReference type="PANTHER" id="PTHR22770:SF47">
    <property type="entry name" value="E3 UBIQUITIN-PROTEIN LIGASE RNF216"/>
    <property type="match status" value="1"/>
</dbReference>
<dbReference type="CDD" id="cd20353">
    <property type="entry name" value="Rcat_RBR_RNF216"/>
    <property type="match status" value="1"/>
</dbReference>
<dbReference type="Pfam" id="PF26200">
    <property type="entry name" value="Rcat_RNF216"/>
    <property type="match status" value="1"/>
</dbReference>
<dbReference type="InterPro" id="IPR044066">
    <property type="entry name" value="TRIAD_supradom"/>
</dbReference>
<feature type="domain" description="RING-type" evidence="10">
    <location>
        <begin position="296"/>
        <end position="520"/>
    </location>
</feature>
<feature type="region of interest" description="Disordered" evidence="8">
    <location>
        <begin position="127"/>
        <end position="157"/>
    </location>
</feature>
<organism evidence="11 12">
    <name type="scientific">Sordaria brevicollis</name>
    <dbReference type="NCBI Taxonomy" id="83679"/>
    <lineage>
        <taxon>Eukaryota</taxon>
        <taxon>Fungi</taxon>
        <taxon>Dikarya</taxon>
        <taxon>Ascomycota</taxon>
        <taxon>Pezizomycotina</taxon>
        <taxon>Sordariomycetes</taxon>
        <taxon>Sordariomycetidae</taxon>
        <taxon>Sordariales</taxon>
        <taxon>Sordariaceae</taxon>
        <taxon>Sordaria</taxon>
    </lineage>
</organism>
<keyword evidence="7" id="KW-0862">Zinc</keyword>
<comment type="pathway">
    <text evidence="1">Protein modification; protein ubiquitination.</text>
</comment>
<keyword evidence="9" id="KW-0732">Signal</keyword>
<dbReference type="SUPFAM" id="SSF57850">
    <property type="entry name" value="RING/U-box"/>
    <property type="match status" value="2"/>
</dbReference>
<keyword evidence="6" id="KW-0833">Ubl conjugation pathway</keyword>
<dbReference type="Proteomes" id="UP001281003">
    <property type="component" value="Unassembled WGS sequence"/>
</dbReference>
<evidence type="ECO:0000256" key="2">
    <source>
        <dbReference type="ARBA" id="ARBA00022679"/>
    </source>
</evidence>
<keyword evidence="12" id="KW-1185">Reference proteome</keyword>
<evidence type="ECO:0000256" key="9">
    <source>
        <dbReference type="SAM" id="SignalP"/>
    </source>
</evidence>
<proteinExistence type="predicted"/>
<dbReference type="InterPro" id="IPR047544">
    <property type="entry name" value="RING-HC_RBR_RNF216"/>
</dbReference>
<dbReference type="PROSITE" id="PS51873">
    <property type="entry name" value="TRIAD"/>
    <property type="match status" value="1"/>
</dbReference>
<keyword evidence="4" id="KW-0677">Repeat</keyword>
<dbReference type="Gene3D" id="1.20.120.1750">
    <property type="match status" value="1"/>
</dbReference>
<comment type="caution">
    <text evidence="11">The sequence shown here is derived from an EMBL/GenBank/DDBJ whole genome shotgun (WGS) entry which is preliminary data.</text>
</comment>
<dbReference type="GO" id="GO:0008270">
    <property type="term" value="F:zinc ion binding"/>
    <property type="evidence" value="ECO:0007669"/>
    <property type="project" value="UniProtKB-KW"/>
</dbReference>
<accession>A0AAE0PHE5</accession>
<dbReference type="Pfam" id="PF26191">
    <property type="entry name" value="RING-HC_RBR_RNF216"/>
    <property type="match status" value="1"/>
</dbReference>
<gene>
    <name evidence="11" type="ORF">B0T20DRAFT_174575</name>
</gene>
<dbReference type="AlphaFoldDB" id="A0AAE0PHE5"/>
<name>A0AAE0PHE5_SORBR</name>
<dbReference type="InterPro" id="IPR047546">
    <property type="entry name" value="Rcat_RBR_RNF216"/>
</dbReference>
<protein>
    <recommendedName>
        <fullName evidence="10">RING-type domain-containing protein</fullName>
    </recommendedName>
</protein>
<dbReference type="EMBL" id="JAUTDP010000004">
    <property type="protein sequence ID" value="KAK3400010.1"/>
    <property type="molecule type" value="Genomic_DNA"/>
</dbReference>
<reference evidence="11" key="2">
    <citation type="submission" date="2023-07" db="EMBL/GenBank/DDBJ databases">
        <authorList>
            <consortium name="Lawrence Berkeley National Laboratory"/>
            <person name="Haridas S."/>
            <person name="Hensen N."/>
            <person name="Bonometti L."/>
            <person name="Westerberg I."/>
            <person name="Brannstrom I.O."/>
            <person name="Guillou S."/>
            <person name="Cros-Aarteil S."/>
            <person name="Calhoun S."/>
            <person name="Kuo A."/>
            <person name="Mondo S."/>
            <person name="Pangilinan J."/>
            <person name="Riley R."/>
            <person name="LaButti K."/>
            <person name="Andreopoulos B."/>
            <person name="Lipzen A."/>
            <person name="Chen C."/>
            <person name="Yanf M."/>
            <person name="Daum C."/>
            <person name="Ng V."/>
            <person name="Clum A."/>
            <person name="Steindorff A."/>
            <person name="Ohm R."/>
            <person name="Martin F."/>
            <person name="Silar P."/>
            <person name="Natvig D."/>
            <person name="Lalanne C."/>
            <person name="Gautier V."/>
            <person name="Ament-velasquez S.L."/>
            <person name="Kruys A."/>
            <person name="Hutchinson M.I."/>
            <person name="Powell A.J."/>
            <person name="Barry K."/>
            <person name="Miller A.N."/>
            <person name="Grigoriev I.V."/>
            <person name="Debuchy R."/>
            <person name="Gladieux P."/>
            <person name="Thoren M.H."/>
            <person name="Johannesson H."/>
        </authorList>
    </citation>
    <scope>NUCLEOTIDE SEQUENCE</scope>
    <source>
        <strain evidence="11">FGSC 1904</strain>
    </source>
</reference>
<reference evidence="11" key="1">
    <citation type="journal article" date="2023" name="Mol. Phylogenet. Evol.">
        <title>Genome-scale phylogeny and comparative genomics of the fungal order Sordariales.</title>
        <authorList>
            <person name="Hensen N."/>
            <person name="Bonometti L."/>
            <person name="Westerberg I."/>
            <person name="Brannstrom I.O."/>
            <person name="Guillou S."/>
            <person name="Cros-Aarteil S."/>
            <person name="Calhoun S."/>
            <person name="Haridas S."/>
            <person name="Kuo A."/>
            <person name="Mondo S."/>
            <person name="Pangilinan J."/>
            <person name="Riley R."/>
            <person name="LaButti K."/>
            <person name="Andreopoulos B."/>
            <person name="Lipzen A."/>
            <person name="Chen C."/>
            <person name="Yan M."/>
            <person name="Daum C."/>
            <person name="Ng V."/>
            <person name="Clum A."/>
            <person name="Steindorff A."/>
            <person name="Ohm R.A."/>
            <person name="Martin F."/>
            <person name="Silar P."/>
            <person name="Natvig D.O."/>
            <person name="Lalanne C."/>
            <person name="Gautier V."/>
            <person name="Ament-Velasquez S.L."/>
            <person name="Kruys A."/>
            <person name="Hutchinson M.I."/>
            <person name="Powell A.J."/>
            <person name="Barry K."/>
            <person name="Miller A.N."/>
            <person name="Grigoriev I.V."/>
            <person name="Debuchy R."/>
            <person name="Gladieux P."/>
            <person name="Hiltunen Thoren M."/>
            <person name="Johannesson H."/>
        </authorList>
    </citation>
    <scope>NUCLEOTIDE SEQUENCE</scope>
    <source>
        <strain evidence="11">FGSC 1904</strain>
    </source>
</reference>
<evidence type="ECO:0000256" key="7">
    <source>
        <dbReference type="ARBA" id="ARBA00022833"/>
    </source>
</evidence>
<evidence type="ECO:0000256" key="1">
    <source>
        <dbReference type="ARBA" id="ARBA00004906"/>
    </source>
</evidence>
<evidence type="ECO:0000256" key="6">
    <source>
        <dbReference type="ARBA" id="ARBA00022786"/>
    </source>
</evidence>
<evidence type="ECO:0000313" key="11">
    <source>
        <dbReference type="EMBL" id="KAK3400010.1"/>
    </source>
</evidence>
<keyword evidence="3" id="KW-0479">Metal-binding</keyword>